<reference evidence="2" key="2">
    <citation type="submission" date="2020-09" db="EMBL/GenBank/DDBJ databases">
        <authorList>
            <person name="Sun Q."/>
            <person name="Ohkuma M."/>
        </authorList>
    </citation>
    <scope>NUCLEOTIDE SEQUENCE</scope>
    <source>
        <strain evidence="2">JCM 5016</strain>
    </source>
</reference>
<gene>
    <name evidence="2" type="ORF">GCM10010389_38420</name>
</gene>
<dbReference type="AlphaFoldDB" id="A0A918RG84"/>
<comment type="caution">
    <text evidence="2">The sequence shown here is derived from an EMBL/GenBank/DDBJ whole genome shotgun (WGS) entry which is preliminary data.</text>
</comment>
<feature type="region of interest" description="Disordered" evidence="1">
    <location>
        <begin position="1"/>
        <end position="24"/>
    </location>
</feature>
<proteinExistence type="predicted"/>
<evidence type="ECO:0000313" key="2">
    <source>
        <dbReference type="EMBL" id="GGZ95575.1"/>
    </source>
</evidence>
<sequence>MIDRPTEGGTPWQQGVPPSGVFPGAFAGARRQALGVTATDSVSPGRSLW</sequence>
<keyword evidence="3" id="KW-1185">Reference proteome</keyword>
<reference evidence="2" key="1">
    <citation type="journal article" date="2014" name="Int. J. Syst. Evol. Microbiol.">
        <title>Complete genome sequence of Corynebacterium casei LMG S-19264T (=DSM 44701T), isolated from a smear-ripened cheese.</title>
        <authorList>
            <consortium name="US DOE Joint Genome Institute (JGI-PGF)"/>
            <person name="Walter F."/>
            <person name="Albersmeier A."/>
            <person name="Kalinowski J."/>
            <person name="Ruckert C."/>
        </authorList>
    </citation>
    <scope>NUCLEOTIDE SEQUENCE</scope>
    <source>
        <strain evidence="2">JCM 5016</strain>
    </source>
</reference>
<evidence type="ECO:0000256" key="1">
    <source>
        <dbReference type="SAM" id="MobiDB-lite"/>
    </source>
</evidence>
<organism evidence="2 3">
    <name type="scientific">Streptomyces echinoruber</name>
    <dbReference type="NCBI Taxonomy" id="68898"/>
    <lineage>
        <taxon>Bacteria</taxon>
        <taxon>Bacillati</taxon>
        <taxon>Actinomycetota</taxon>
        <taxon>Actinomycetes</taxon>
        <taxon>Kitasatosporales</taxon>
        <taxon>Streptomycetaceae</taxon>
        <taxon>Streptomyces</taxon>
    </lineage>
</organism>
<accession>A0A918RG84</accession>
<name>A0A918RG84_9ACTN</name>
<protein>
    <submittedName>
        <fullName evidence="2">Uncharacterized protein</fullName>
    </submittedName>
</protein>
<dbReference type="EMBL" id="BMWH01000015">
    <property type="protein sequence ID" value="GGZ95575.1"/>
    <property type="molecule type" value="Genomic_DNA"/>
</dbReference>
<dbReference type="Proteomes" id="UP000623010">
    <property type="component" value="Unassembled WGS sequence"/>
</dbReference>
<evidence type="ECO:0000313" key="3">
    <source>
        <dbReference type="Proteomes" id="UP000623010"/>
    </source>
</evidence>